<evidence type="ECO:0000313" key="2">
    <source>
        <dbReference type="EMBL" id="BAC43929.1"/>
    </source>
</evidence>
<evidence type="ECO:0000259" key="1">
    <source>
        <dbReference type="Pfam" id="PF20757"/>
    </source>
</evidence>
<dbReference type="eggNOG" id="ENOG5030MY6">
    <property type="taxonomic scope" value="Bacteria"/>
</dbReference>
<accession>Q8EWR5</accession>
<dbReference type="InterPro" id="IPR030943">
    <property type="entry name" value="M_MG281"/>
</dbReference>
<reference evidence="2 3" key="1">
    <citation type="journal article" date="2002" name="Nucleic Acids Res.">
        <title>The complete genomic sequence of Mycoplasma penetrans, an intracellular bacterial pathogen in humans.</title>
        <authorList>
            <person name="Sasaki Y."/>
            <person name="Ishikawa J."/>
            <person name="Yamashita A."/>
            <person name="Oshima K."/>
            <person name="Kenri T."/>
            <person name="Furuya K."/>
            <person name="Yoshino C."/>
            <person name="Horino A."/>
            <person name="Shiba T."/>
            <person name="Sasaki T."/>
            <person name="Hattori M."/>
        </authorList>
    </citation>
    <scope>NUCLEOTIDE SEQUENCE [LARGE SCALE GENOMIC DNA]</scope>
    <source>
        <strain evidence="2 3">HF-2</strain>
    </source>
</reference>
<organism evidence="2 3">
    <name type="scientific">Malacoplasma penetrans (strain HF-2)</name>
    <name type="common">Mycoplasma penetrans</name>
    <dbReference type="NCBI Taxonomy" id="272633"/>
    <lineage>
        <taxon>Bacteria</taxon>
        <taxon>Bacillati</taxon>
        <taxon>Mycoplasmatota</taxon>
        <taxon>Mycoplasmoidales</taxon>
        <taxon>Mycoplasmoidaceae</taxon>
        <taxon>Malacoplasma</taxon>
    </lineage>
</organism>
<dbReference type="KEGG" id="mpe:MYPE1380"/>
<dbReference type="InterPro" id="IPR030942">
    <property type="entry name" value="Mycoplas_M_dom"/>
</dbReference>
<dbReference type="NCBIfam" id="TIGR04524">
    <property type="entry name" value="mycoplas_M_dom"/>
    <property type="match status" value="1"/>
</dbReference>
<keyword evidence="3" id="KW-1185">Reference proteome</keyword>
<dbReference type="HOGENOM" id="CLU_541656_0_0_14"/>
<dbReference type="NCBIfam" id="TIGR04525">
    <property type="entry name" value="prot_M_MG281"/>
    <property type="match status" value="1"/>
</dbReference>
<evidence type="ECO:0000313" key="3">
    <source>
        <dbReference type="Proteomes" id="UP000002522"/>
    </source>
</evidence>
<dbReference type="InterPro" id="IPR048475">
    <property type="entry name" value="MG281-like_Ab-bd"/>
</dbReference>
<name>Q8EWR5_MALP2</name>
<dbReference type="AlphaFoldDB" id="Q8EWR5"/>
<feature type="domain" description="MG281-like antibody-binding region" evidence="1">
    <location>
        <begin position="107"/>
        <end position="357"/>
    </location>
</feature>
<dbReference type="InParanoid" id="Q8EWR5"/>
<protein>
    <recommendedName>
        <fullName evidence="1">MG281-like antibody-binding region domain-containing protein</fullName>
    </recommendedName>
</protein>
<dbReference type="EMBL" id="BA000026">
    <property type="protein sequence ID" value="BAC43929.1"/>
    <property type="molecule type" value="Genomic_DNA"/>
</dbReference>
<proteinExistence type="predicted"/>
<dbReference type="Pfam" id="PF20757">
    <property type="entry name" value="M_large_dom"/>
    <property type="match status" value="1"/>
</dbReference>
<dbReference type="Gene3D" id="3.30.110.180">
    <property type="match status" value="1"/>
</dbReference>
<sequence>MKKMSKFRKGLLAIIGGLTVAGAGIGVTLPLVTSNNNHENSLNNSSSNNGSNLKVNGSVISTDNLNIVATGLSSNVSSQVSRQSLSSSSSSESTVDSKYTAKKKLTTVSGQEKEYLVSTVYENNRKFMPILAYDEDISYNNYQQSREYKDVVYGNFPGWDKKVAVVHQIDNVDLSKAYASVAEFTPTEILKNPSAPESVKQLYVALDSKTMTADVITKLVDRYQPDYLRIESVDDTSIKQLPDMKYFSTVKKVDLGGAFTTIKGVSFPTTTQELKISSDNIKSIDPLQIPESAAIITETVHDARFTEIDLSSHTDLTTDQLQKAVNIVYKDRIKERAFQGNFAGGYIYSWNLQNTGITSFNDVSIPKLNDGTDRFYIAYVAVSSGNSNGTANETITGGKEPSNDSQIGEWWDSSSDGWSKVSKVTVTAKNGASLDYNKTLTEIMGFLAKYPNVKTIDISLLKFEDASKTLDGLKTELTNQIKSKYGEDSSYAKIDFIITSQSN</sequence>
<dbReference type="RefSeq" id="WP_011076965.1">
    <property type="nucleotide sequence ID" value="NC_004432.1"/>
</dbReference>
<dbReference type="Gene3D" id="2.160.20.180">
    <property type="match status" value="1"/>
</dbReference>
<gene>
    <name evidence="2" type="ordered locus">MYPE1380</name>
</gene>
<dbReference type="Proteomes" id="UP000002522">
    <property type="component" value="Chromosome"/>
</dbReference>